<evidence type="ECO:0000313" key="2">
    <source>
        <dbReference type="Proteomes" id="UP000293045"/>
    </source>
</evidence>
<protein>
    <submittedName>
        <fullName evidence="1">Uncharacterized protein</fullName>
    </submittedName>
</protein>
<accession>A0A4Q9LJM1</accession>
<reference evidence="1 2" key="1">
    <citation type="submission" date="2017-12" db="EMBL/GenBank/DDBJ databases">
        <authorList>
            <person name="Pombert J.-F."/>
            <person name="Haag K.L."/>
            <person name="Ebert D."/>
        </authorList>
    </citation>
    <scope>NUCLEOTIDE SEQUENCE [LARGE SCALE GENOMIC DNA]</scope>
    <source>
        <strain evidence="1">IL-BN-2</strain>
    </source>
</reference>
<dbReference type="InterPro" id="IPR016024">
    <property type="entry name" value="ARM-type_fold"/>
</dbReference>
<proteinExistence type="predicted"/>
<evidence type="ECO:0000313" key="1">
    <source>
        <dbReference type="EMBL" id="TBU08076.1"/>
    </source>
</evidence>
<dbReference type="AlphaFoldDB" id="A0A4Q9LJM1"/>
<sequence>MKDNSTTSINNENTEIVNNDLNEKNTNSLELSSTIIQLLIELNERDYDSSFNQIIEYLETHDSNFVEILIQIIVEVPYNFYLYSLLIIDISSSLKSFGIKFSEKINFYHKKLVKDNDALLLVSFYRTINILEFVGFFKPNQVKKFLNDEEYNQISLFVTGCKSIQHSLKGMDFEENKNFEFDLENDIFYSDELKKELINLQKYKKFMEIFGIENGDFIVSKQIIDKFSTSYKESCFQFYCYFQKEYYNSLILSIINGVVEDKIDLPLYIYIFKKMGMYENFLTNYYDLILKIRNKKTEIIDFYDKIIKFINISMAFIFENFHNLPEKHSSFYAEQVSYRPENDKGLSEMFKSLLNPSIINEMMKISNSNVLIDFLPPKYKNIVFIAEIYENTPQSIELKRIINENDFEKLKEMDKKEFYKAFMVLASPSISHFLTYFEILKNYFVMNSDEQRIFCTVFIEYFNDWNSYKRIVCEKLIEAQFIEETIAKEFLYLSFIDN</sequence>
<dbReference type="EMBL" id="PIXR01000229">
    <property type="protein sequence ID" value="TBU08076.1"/>
    <property type="molecule type" value="Genomic_DNA"/>
</dbReference>
<dbReference type="SUPFAM" id="SSF48371">
    <property type="entry name" value="ARM repeat"/>
    <property type="match status" value="1"/>
</dbReference>
<dbReference type="Proteomes" id="UP000293045">
    <property type="component" value="Unassembled WGS sequence"/>
</dbReference>
<gene>
    <name evidence="1" type="ORF">CWI39_0229p0040</name>
</gene>
<organism evidence="1 2">
    <name type="scientific">Hamiltosporidium magnivora</name>
    <dbReference type="NCBI Taxonomy" id="148818"/>
    <lineage>
        <taxon>Eukaryota</taxon>
        <taxon>Fungi</taxon>
        <taxon>Fungi incertae sedis</taxon>
        <taxon>Microsporidia</taxon>
        <taxon>Dubosqiidae</taxon>
        <taxon>Hamiltosporidium</taxon>
    </lineage>
</organism>
<comment type="caution">
    <text evidence="1">The sequence shown here is derived from an EMBL/GenBank/DDBJ whole genome shotgun (WGS) entry which is preliminary data.</text>
</comment>
<name>A0A4Q9LJM1_9MICR</name>
<dbReference type="VEuPathDB" id="MicrosporidiaDB:CWI39_0229p0040"/>
<dbReference type="VEuPathDB" id="MicrosporidiaDB:CWI36_2014p0010"/>